<comment type="caution">
    <text evidence="1">The sequence shown here is derived from an EMBL/GenBank/DDBJ whole genome shotgun (WGS) entry which is preliminary data.</text>
</comment>
<dbReference type="RefSeq" id="WP_116854014.1">
    <property type="nucleotide sequence ID" value="NZ_QTJV01000004.1"/>
</dbReference>
<evidence type="ECO:0000313" key="2">
    <source>
        <dbReference type="Proteomes" id="UP000261174"/>
    </source>
</evidence>
<gene>
    <name evidence="1" type="ORF">DXN04_14205</name>
</gene>
<dbReference type="AlphaFoldDB" id="A0A3E1P2S6"/>
<dbReference type="Proteomes" id="UP000261174">
    <property type="component" value="Unassembled WGS sequence"/>
</dbReference>
<keyword evidence="2" id="KW-1185">Reference proteome</keyword>
<dbReference type="OrthoDB" id="793529at2"/>
<name>A0A3E1P2S6_9BACT</name>
<accession>A0A3E1P2S6</accession>
<sequence length="224" mass="25714">MKKSILIGLFLCALFTVTPTQKTHAIVWVVVKAAAKKIIKAIDLQVQRLQNKTIGLQNAQKVVENALSKAKLNEISGWVNKQKDLYQTYYDELVKVKSLIAYYQEIRIIIQKQVDMVNEYKEAYNLFRNDNHFTPDEIIHMGEVYDGILSQSAQNLKAINLAIKSFLSMNDASRLLMIYEASEAIDEKYNDLCKYNSTNKAKAINRARDENDLRALRQLYGDTD</sequence>
<evidence type="ECO:0000313" key="1">
    <source>
        <dbReference type="EMBL" id="RFM34430.1"/>
    </source>
</evidence>
<reference evidence="1 2" key="1">
    <citation type="submission" date="2018-08" db="EMBL/GenBank/DDBJ databases">
        <title>Chitinophaga sp. K20C18050901, a novel bacterium isolated from forest soil.</title>
        <authorList>
            <person name="Wang C."/>
        </authorList>
    </citation>
    <scope>NUCLEOTIDE SEQUENCE [LARGE SCALE GENOMIC DNA]</scope>
    <source>
        <strain evidence="1 2">K20C18050901</strain>
    </source>
</reference>
<proteinExistence type="predicted"/>
<dbReference type="EMBL" id="QTJV01000004">
    <property type="protein sequence ID" value="RFM34430.1"/>
    <property type="molecule type" value="Genomic_DNA"/>
</dbReference>
<protein>
    <submittedName>
        <fullName evidence="1">Conjugal transfer protein TraI</fullName>
    </submittedName>
</protein>
<organism evidence="1 2">
    <name type="scientific">Chitinophaga silvisoli</name>
    <dbReference type="NCBI Taxonomy" id="2291814"/>
    <lineage>
        <taxon>Bacteria</taxon>
        <taxon>Pseudomonadati</taxon>
        <taxon>Bacteroidota</taxon>
        <taxon>Chitinophagia</taxon>
        <taxon>Chitinophagales</taxon>
        <taxon>Chitinophagaceae</taxon>
        <taxon>Chitinophaga</taxon>
    </lineage>
</organism>